<dbReference type="PANTHER" id="PTHR43750:SF3">
    <property type="entry name" value="UDP-GLUCOSE 6-DEHYDROGENASE TUAD"/>
    <property type="match status" value="1"/>
</dbReference>
<organism evidence="2">
    <name type="scientific">marine sediment metagenome</name>
    <dbReference type="NCBI Taxonomy" id="412755"/>
    <lineage>
        <taxon>unclassified sequences</taxon>
        <taxon>metagenomes</taxon>
        <taxon>ecological metagenomes</taxon>
    </lineage>
</organism>
<dbReference type="PANTHER" id="PTHR43750">
    <property type="entry name" value="UDP-GLUCOSE 6-DEHYDROGENASE TUAD"/>
    <property type="match status" value="1"/>
</dbReference>
<dbReference type="SUPFAM" id="SSF48179">
    <property type="entry name" value="6-phosphogluconate dehydrogenase C-terminal domain-like"/>
    <property type="match status" value="1"/>
</dbReference>
<comment type="caution">
    <text evidence="2">The sequence shown here is derived from an EMBL/GenBank/DDBJ whole genome shotgun (WGS) entry which is preliminary data.</text>
</comment>
<dbReference type="GO" id="GO:0016616">
    <property type="term" value="F:oxidoreductase activity, acting on the CH-OH group of donors, NAD or NADP as acceptor"/>
    <property type="evidence" value="ECO:0007669"/>
    <property type="project" value="InterPro"/>
</dbReference>
<dbReference type="Gene3D" id="1.20.5.100">
    <property type="entry name" value="Cytochrome c1, transmembrane anchor, C-terminal"/>
    <property type="match status" value="1"/>
</dbReference>
<dbReference type="InterPro" id="IPR014026">
    <property type="entry name" value="UDP-Glc/GDP-Man_DH_dimer"/>
</dbReference>
<name>X1L6B4_9ZZZZ</name>
<dbReference type="EMBL" id="BARV01007961">
    <property type="protein sequence ID" value="GAI14902.1"/>
    <property type="molecule type" value="Genomic_DNA"/>
</dbReference>
<proteinExistence type="predicted"/>
<sequence length="139" mass="15563">YQPLYLIDVPFVFTNLETAEMIKYACNSFLATKITFINEIANIRDRVGADVHQIARAMGMDGRISPKFLHPGPGYGGSCFPKDTRALNAIANNKRYKFKLIKSVIEANQCQREIVVEKIKKLLGNVKDKSIGILGLAFK</sequence>
<evidence type="ECO:0000259" key="1">
    <source>
        <dbReference type="Pfam" id="PF00984"/>
    </source>
</evidence>
<reference evidence="2" key="1">
    <citation type="journal article" date="2014" name="Front. Microbiol.">
        <title>High frequency of phylogenetically diverse reductive dehalogenase-homologous genes in deep subseafloor sedimentary metagenomes.</title>
        <authorList>
            <person name="Kawai M."/>
            <person name="Futagami T."/>
            <person name="Toyoda A."/>
            <person name="Takaki Y."/>
            <person name="Nishi S."/>
            <person name="Hori S."/>
            <person name="Arai W."/>
            <person name="Tsubouchi T."/>
            <person name="Morono Y."/>
            <person name="Uchiyama I."/>
            <person name="Ito T."/>
            <person name="Fujiyama A."/>
            <person name="Inagaki F."/>
            <person name="Takami H."/>
        </authorList>
    </citation>
    <scope>NUCLEOTIDE SEQUENCE</scope>
    <source>
        <strain evidence="2">Expedition CK06-06</strain>
    </source>
</reference>
<dbReference type="GO" id="GO:0051287">
    <property type="term" value="F:NAD binding"/>
    <property type="evidence" value="ECO:0007669"/>
    <property type="project" value="InterPro"/>
</dbReference>
<dbReference type="AlphaFoldDB" id="X1L6B4"/>
<dbReference type="InterPro" id="IPR008927">
    <property type="entry name" value="6-PGluconate_DH-like_C_sf"/>
</dbReference>
<dbReference type="Gene3D" id="3.40.50.720">
    <property type="entry name" value="NAD(P)-binding Rossmann-like Domain"/>
    <property type="match status" value="1"/>
</dbReference>
<evidence type="ECO:0000313" key="2">
    <source>
        <dbReference type="EMBL" id="GAI14902.1"/>
    </source>
</evidence>
<dbReference type="Pfam" id="PF00984">
    <property type="entry name" value="UDPG_MGDP_dh"/>
    <property type="match status" value="1"/>
</dbReference>
<accession>X1L6B4</accession>
<feature type="domain" description="UDP-glucose/GDP-mannose dehydrogenase dimerisation" evidence="1">
    <location>
        <begin position="17"/>
        <end position="109"/>
    </location>
</feature>
<gene>
    <name evidence="2" type="ORF">S06H3_16116</name>
</gene>
<feature type="non-terminal residue" evidence="2">
    <location>
        <position position="1"/>
    </location>
</feature>
<protein>
    <recommendedName>
        <fullName evidence="1">UDP-glucose/GDP-mannose dehydrogenase dimerisation domain-containing protein</fullName>
    </recommendedName>
</protein>